<dbReference type="SMART" id="SM01022">
    <property type="entry name" value="ASCH"/>
    <property type="match status" value="1"/>
</dbReference>
<reference evidence="2" key="1">
    <citation type="journal article" date="2014" name="Int. J. Syst. Evol. Microbiol.">
        <title>Complete genome sequence of Corynebacterium casei LMG S-19264T (=DSM 44701T), isolated from a smear-ripened cheese.</title>
        <authorList>
            <consortium name="US DOE Joint Genome Institute (JGI-PGF)"/>
            <person name="Walter F."/>
            <person name="Albersmeier A."/>
            <person name="Kalinowski J."/>
            <person name="Ruckert C."/>
        </authorList>
    </citation>
    <scope>NUCLEOTIDE SEQUENCE</scope>
    <source>
        <strain evidence="2">CGMCC 1.16134</strain>
    </source>
</reference>
<dbReference type="SUPFAM" id="SSF88697">
    <property type="entry name" value="PUA domain-like"/>
    <property type="match status" value="1"/>
</dbReference>
<dbReference type="CDD" id="cd06553">
    <property type="entry name" value="ASCH_Ef3133_like"/>
    <property type="match status" value="1"/>
</dbReference>
<evidence type="ECO:0000313" key="3">
    <source>
        <dbReference type="Proteomes" id="UP000637643"/>
    </source>
</evidence>
<dbReference type="PANTHER" id="PTHR39203">
    <property type="entry name" value="CYTOPLASMIC PROTEIN-RELATED"/>
    <property type="match status" value="1"/>
</dbReference>
<dbReference type="RefSeq" id="WP_189025808.1">
    <property type="nucleotide sequence ID" value="NZ_BMKR01000010.1"/>
</dbReference>
<evidence type="ECO:0000259" key="1">
    <source>
        <dbReference type="SMART" id="SM01022"/>
    </source>
</evidence>
<dbReference type="PIRSF" id="PIRSF021320">
    <property type="entry name" value="DUF984"/>
    <property type="match status" value="1"/>
</dbReference>
<dbReference type="InterPro" id="IPR009326">
    <property type="entry name" value="DUF984"/>
</dbReference>
<keyword evidence="3" id="KW-1185">Reference proteome</keyword>
<dbReference type="Pfam" id="PF04266">
    <property type="entry name" value="ASCH"/>
    <property type="match status" value="1"/>
</dbReference>
<protein>
    <submittedName>
        <fullName evidence="2">ASCH domain-containing protein</fullName>
    </submittedName>
</protein>
<accession>A0A917FIP2</accession>
<dbReference type="PANTHER" id="PTHR39203:SF1">
    <property type="entry name" value="CYTOPLASMIC PROTEIN"/>
    <property type="match status" value="1"/>
</dbReference>
<comment type="caution">
    <text evidence="2">The sequence shown here is derived from an EMBL/GenBank/DDBJ whole genome shotgun (WGS) entry which is preliminary data.</text>
</comment>
<organism evidence="2 3">
    <name type="scientific">Paenibacillus albidus</name>
    <dbReference type="NCBI Taxonomy" id="2041023"/>
    <lineage>
        <taxon>Bacteria</taxon>
        <taxon>Bacillati</taxon>
        <taxon>Bacillota</taxon>
        <taxon>Bacilli</taxon>
        <taxon>Bacillales</taxon>
        <taxon>Paenibacillaceae</taxon>
        <taxon>Paenibacillus</taxon>
    </lineage>
</organism>
<feature type="domain" description="ASCH" evidence="1">
    <location>
        <begin position="28"/>
        <end position="152"/>
    </location>
</feature>
<dbReference type="InterPro" id="IPR007374">
    <property type="entry name" value="ASCH_domain"/>
</dbReference>
<sequence length="158" mass="17937">MTNSPGVELFWNEYLQEHPLAADTYEVWSFGDNAPMADELLELVLQGIKTGTASNYQLYEAEGAALPQAGGHSIILDSKGEPQVIVATTRVEVVPFDEISAEFAYSEGEGDRSLEYWRQEHERFFTREARELLNQPFDPQMKVVCENFKVVYLPSTRK</sequence>
<dbReference type="AlphaFoldDB" id="A0A917FIP2"/>
<evidence type="ECO:0000313" key="2">
    <source>
        <dbReference type="EMBL" id="GGF81574.1"/>
    </source>
</evidence>
<dbReference type="InterPro" id="IPR015947">
    <property type="entry name" value="PUA-like_sf"/>
</dbReference>
<dbReference type="EMBL" id="BMKR01000010">
    <property type="protein sequence ID" value="GGF81574.1"/>
    <property type="molecule type" value="Genomic_DNA"/>
</dbReference>
<gene>
    <name evidence="2" type="ORF">GCM10010912_28330</name>
</gene>
<proteinExistence type="predicted"/>
<dbReference type="Proteomes" id="UP000637643">
    <property type="component" value="Unassembled WGS sequence"/>
</dbReference>
<dbReference type="Gene3D" id="3.10.400.10">
    <property type="entry name" value="Sulfate adenylyltransferase"/>
    <property type="match status" value="1"/>
</dbReference>
<reference evidence="2" key="2">
    <citation type="submission" date="2020-09" db="EMBL/GenBank/DDBJ databases">
        <authorList>
            <person name="Sun Q."/>
            <person name="Zhou Y."/>
        </authorList>
    </citation>
    <scope>NUCLEOTIDE SEQUENCE</scope>
    <source>
        <strain evidence="2">CGMCC 1.16134</strain>
    </source>
</reference>
<name>A0A917FIP2_9BACL</name>